<reference evidence="2" key="1">
    <citation type="journal article" date="2019" name="Int. J. Syst. Evol. Microbiol.">
        <title>The Global Catalogue of Microorganisms (GCM) 10K type strain sequencing project: providing services to taxonomists for standard genome sequencing and annotation.</title>
        <authorList>
            <consortium name="The Broad Institute Genomics Platform"/>
            <consortium name="The Broad Institute Genome Sequencing Center for Infectious Disease"/>
            <person name="Wu L."/>
            <person name="Ma J."/>
        </authorList>
    </citation>
    <scope>NUCLEOTIDE SEQUENCE [LARGE SCALE GENOMIC DNA]</scope>
    <source>
        <strain evidence="2">CGMCC 4.7289</strain>
    </source>
</reference>
<name>A0ABV8LHC2_9ACTN</name>
<protein>
    <submittedName>
        <fullName evidence="1">Uncharacterized protein</fullName>
    </submittedName>
</protein>
<dbReference type="EMBL" id="JBHSAY010000003">
    <property type="protein sequence ID" value="MFC4129878.1"/>
    <property type="molecule type" value="Genomic_DNA"/>
</dbReference>
<organism evidence="1 2">
    <name type="scientific">Hamadaea flava</name>
    <dbReference type="NCBI Taxonomy" id="1742688"/>
    <lineage>
        <taxon>Bacteria</taxon>
        <taxon>Bacillati</taxon>
        <taxon>Actinomycetota</taxon>
        <taxon>Actinomycetes</taxon>
        <taxon>Micromonosporales</taxon>
        <taxon>Micromonosporaceae</taxon>
        <taxon>Hamadaea</taxon>
    </lineage>
</organism>
<dbReference type="Proteomes" id="UP001595816">
    <property type="component" value="Unassembled WGS sequence"/>
</dbReference>
<dbReference type="RefSeq" id="WP_253760117.1">
    <property type="nucleotide sequence ID" value="NZ_JAMZDZ010000001.1"/>
</dbReference>
<accession>A0ABV8LHC2</accession>
<evidence type="ECO:0000313" key="1">
    <source>
        <dbReference type="EMBL" id="MFC4129878.1"/>
    </source>
</evidence>
<gene>
    <name evidence="1" type="ORF">ACFOZ4_04600</name>
</gene>
<sequence length="126" mass="13597">MISVAEPSNQATTGASEILDPLLWQDAQVMLARHAPRDGIGTDDDTCAWCGLQWPCPPRRLAERAAAASTRTWQHAWTARHDLNSLRALPSVRAQSGGRNSGSLLGLDAPRVDEVGRAGVNRALFD</sequence>
<evidence type="ECO:0000313" key="2">
    <source>
        <dbReference type="Proteomes" id="UP001595816"/>
    </source>
</evidence>
<comment type="caution">
    <text evidence="1">The sequence shown here is derived from an EMBL/GenBank/DDBJ whole genome shotgun (WGS) entry which is preliminary data.</text>
</comment>
<keyword evidence="2" id="KW-1185">Reference proteome</keyword>
<proteinExistence type="predicted"/>